<sequence>MKNNAFCVKCGNLYSDVKELLHTRFECHERFRPIISEEEKRVFQSVRLEHVRLLEKLEQASEKLDAINKLIPTKEAELREIQILIKELDLLRHEYSDKRSVQLKLPHSPIDENHREEIERIFSNFNLFEESIDFRNSSNLAKSFYLEFQRQNVQRITSNPDIACLFITILDFGKEFKTLNYFGLSGRNHLLIDLSGELNPNEVQAAMLFSSKNYRNLRQGI</sequence>
<organism evidence="2 3">
    <name type="scientific">Meloidogyne hapla</name>
    <name type="common">Root-knot nematode worm</name>
    <dbReference type="NCBI Taxonomy" id="6305"/>
    <lineage>
        <taxon>Eukaryota</taxon>
        <taxon>Metazoa</taxon>
        <taxon>Ecdysozoa</taxon>
        <taxon>Nematoda</taxon>
        <taxon>Chromadorea</taxon>
        <taxon>Rhabditida</taxon>
        <taxon>Tylenchina</taxon>
        <taxon>Tylenchomorpha</taxon>
        <taxon>Tylenchoidea</taxon>
        <taxon>Meloidogynidae</taxon>
        <taxon>Meloidogyninae</taxon>
        <taxon>Meloidogyne</taxon>
    </lineage>
</organism>
<feature type="coiled-coil region" evidence="1">
    <location>
        <begin position="43"/>
        <end position="94"/>
    </location>
</feature>
<dbReference type="WBParaSite" id="MhA1_Contig325.frz3.gene5">
    <property type="protein sequence ID" value="MhA1_Contig325.frz3.gene5"/>
    <property type="gene ID" value="MhA1_Contig325.frz3.gene5"/>
</dbReference>
<accession>A0A1I8BLR0</accession>
<dbReference type="OMA" id="RFECHER"/>
<proteinExistence type="predicted"/>
<dbReference type="Proteomes" id="UP000095281">
    <property type="component" value="Unplaced"/>
</dbReference>
<evidence type="ECO:0000256" key="1">
    <source>
        <dbReference type="SAM" id="Coils"/>
    </source>
</evidence>
<protein>
    <submittedName>
        <fullName evidence="3">C2H2-type domain-containing protein</fullName>
    </submittedName>
</protein>
<evidence type="ECO:0000313" key="2">
    <source>
        <dbReference type="Proteomes" id="UP000095281"/>
    </source>
</evidence>
<dbReference type="AlphaFoldDB" id="A0A1I8BLR0"/>
<evidence type="ECO:0000313" key="3">
    <source>
        <dbReference type="WBParaSite" id="MhA1_Contig325.frz3.gene5"/>
    </source>
</evidence>
<keyword evidence="1" id="KW-0175">Coiled coil</keyword>
<name>A0A1I8BLR0_MELHA</name>
<keyword evidence="2" id="KW-1185">Reference proteome</keyword>
<reference evidence="3" key="1">
    <citation type="submission" date="2016-11" db="UniProtKB">
        <authorList>
            <consortium name="WormBaseParasite"/>
        </authorList>
    </citation>
    <scope>IDENTIFICATION</scope>
</reference>